<accession>A0ABQ2DIV9</accession>
<evidence type="ECO:0000313" key="1">
    <source>
        <dbReference type="EMBL" id="GGJ58783.1"/>
    </source>
</evidence>
<sequence length="253" mass="27511">MFILGGTSTASLAGVTATLKEWPSLGGLSISSRPVPGRGGRIFGGATQEATEFTFDVIIEGSSVAEVESRRDNFVGLIDPSRGPRAMRVEMDTLWQWDDVIVSDQIEWDRLAWERGTGFMLRSDVSFETVGESRAREVTPQSQTFTTTYSYTLSRGNTSAYPTVEFPSGALATVNIGGFSVVVSATPTGLTNVLDYENFEFYQRNGSGVRVRSLVPYMSHFRRAVLTQGVAATISAVGAPAGTRRIYPNARRI</sequence>
<dbReference type="GeneID" id="303304053"/>
<reference evidence="2" key="1">
    <citation type="journal article" date="2019" name="Int. J. Syst. Evol. Microbiol.">
        <title>The Global Catalogue of Microorganisms (GCM) 10K type strain sequencing project: providing services to taxonomists for standard genome sequencing and annotation.</title>
        <authorList>
            <consortium name="The Broad Institute Genomics Platform"/>
            <consortium name="The Broad Institute Genome Sequencing Center for Infectious Disease"/>
            <person name="Wu L."/>
            <person name="Ma J."/>
        </authorList>
    </citation>
    <scope>NUCLEOTIDE SEQUENCE [LARGE SCALE GENOMIC DNA]</scope>
    <source>
        <strain evidence="2">CGMCC 1.3685</strain>
    </source>
</reference>
<evidence type="ECO:0000313" key="2">
    <source>
        <dbReference type="Proteomes" id="UP000606115"/>
    </source>
</evidence>
<dbReference type="EMBL" id="BMKX01000003">
    <property type="protein sequence ID" value="GGJ58783.1"/>
    <property type="molecule type" value="Genomic_DNA"/>
</dbReference>
<keyword evidence="2" id="KW-1185">Reference proteome</keyword>
<proteinExistence type="predicted"/>
<protein>
    <recommendedName>
        <fullName evidence="3">Minor tail protein</fullName>
    </recommendedName>
</protein>
<dbReference type="Proteomes" id="UP000606115">
    <property type="component" value="Unassembled WGS sequence"/>
</dbReference>
<name>A0ABQ2DIV9_9MICC</name>
<evidence type="ECO:0008006" key="3">
    <source>
        <dbReference type="Google" id="ProtNLM"/>
    </source>
</evidence>
<dbReference type="RefSeq" id="WP_188685026.1">
    <property type="nucleotide sequence ID" value="NZ_BMKX01000003.1"/>
</dbReference>
<gene>
    <name evidence="1" type="ORF">GCM10007173_16860</name>
</gene>
<comment type="caution">
    <text evidence="1">The sequence shown here is derived from an EMBL/GenBank/DDBJ whole genome shotgun (WGS) entry which is preliminary data.</text>
</comment>
<organism evidence="1 2">
    <name type="scientific">Glutamicibacter ardleyensis</name>
    <dbReference type="NCBI Taxonomy" id="225894"/>
    <lineage>
        <taxon>Bacteria</taxon>
        <taxon>Bacillati</taxon>
        <taxon>Actinomycetota</taxon>
        <taxon>Actinomycetes</taxon>
        <taxon>Micrococcales</taxon>
        <taxon>Micrococcaceae</taxon>
        <taxon>Glutamicibacter</taxon>
    </lineage>
</organism>